<organism evidence="1 2">
    <name type="scientific">Rotaria sordida</name>
    <dbReference type="NCBI Taxonomy" id="392033"/>
    <lineage>
        <taxon>Eukaryota</taxon>
        <taxon>Metazoa</taxon>
        <taxon>Spiralia</taxon>
        <taxon>Gnathifera</taxon>
        <taxon>Rotifera</taxon>
        <taxon>Eurotatoria</taxon>
        <taxon>Bdelloidea</taxon>
        <taxon>Philodinida</taxon>
        <taxon>Philodinidae</taxon>
        <taxon>Rotaria</taxon>
    </lineage>
</organism>
<dbReference type="Proteomes" id="UP000663836">
    <property type="component" value="Unassembled WGS sequence"/>
</dbReference>
<name>A0A819QIN6_9BILA</name>
<reference evidence="1" key="1">
    <citation type="submission" date="2021-02" db="EMBL/GenBank/DDBJ databases">
        <authorList>
            <person name="Nowell W R."/>
        </authorList>
    </citation>
    <scope>NUCLEOTIDE SEQUENCE</scope>
</reference>
<dbReference type="EMBL" id="CAJOBD010005280">
    <property type="protein sequence ID" value="CAF4026022.1"/>
    <property type="molecule type" value="Genomic_DNA"/>
</dbReference>
<protein>
    <submittedName>
        <fullName evidence="1">Uncharacterized protein</fullName>
    </submittedName>
</protein>
<evidence type="ECO:0000313" key="2">
    <source>
        <dbReference type="Proteomes" id="UP000663836"/>
    </source>
</evidence>
<sequence>EKQYLIQVKTIVDNIINKSIQLIPTINNKVRDRINKMILEIIRLFYANQRLLFHQTKRSRINRITQDAFDDRVSVPTGA</sequence>
<dbReference type="AlphaFoldDB" id="A0A819QIN6"/>
<gene>
    <name evidence="1" type="ORF">JBS370_LOCUS27695</name>
</gene>
<comment type="caution">
    <text evidence="1">The sequence shown here is derived from an EMBL/GenBank/DDBJ whole genome shotgun (WGS) entry which is preliminary data.</text>
</comment>
<feature type="non-terminal residue" evidence="1">
    <location>
        <position position="1"/>
    </location>
</feature>
<proteinExistence type="predicted"/>
<accession>A0A819QIN6</accession>
<evidence type="ECO:0000313" key="1">
    <source>
        <dbReference type="EMBL" id="CAF4026022.1"/>
    </source>
</evidence>